<dbReference type="GO" id="GO:0016787">
    <property type="term" value="F:hydrolase activity"/>
    <property type="evidence" value="ECO:0007669"/>
    <property type="project" value="UniProtKB-KW"/>
</dbReference>
<protein>
    <submittedName>
        <fullName evidence="4">Glycoside hydrolase</fullName>
    </submittedName>
</protein>
<keyword evidence="2" id="KW-0456">Lyase</keyword>
<dbReference type="RefSeq" id="WP_055217308.1">
    <property type="nucleotide sequence ID" value="NZ_CZBI01000001.1"/>
</dbReference>
<evidence type="ECO:0000313" key="4">
    <source>
        <dbReference type="EMBL" id="CUP55369.1"/>
    </source>
</evidence>
<dbReference type="Gene3D" id="1.50.10.100">
    <property type="entry name" value="Chondroitin AC/alginate lyase"/>
    <property type="match status" value="1"/>
</dbReference>
<evidence type="ECO:0000256" key="1">
    <source>
        <dbReference type="ARBA" id="ARBA00022729"/>
    </source>
</evidence>
<reference evidence="4 5" key="1">
    <citation type="submission" date="2015-09" db="EMBL/GenBank/DDBJ databases">
        <authorList>
            <consortium name="Pathogen Informatics"/>
        </authorList>
    </citation>
    <scope>NUCLEOTIDE SEQUENCE [LARGE SCALE GENOMIC DNA]</scope>
    <source>
        <strain evidence="4 5">2789STDY5834945</strain>
    </source>
</reference>
<keyword evidence="4" id="KW-0378">Hydrolase</keyword>
<dbReference type="InterPro" id="IPR008929">
    <property type="entry name" value="Chondroitin_lyas"/>
</dbReference>
<dbReference type="Pfam" id="PF05426">
    <property type="entry name" value="Alginate_lyase"/>
    <property type="match status" value="1"/>
</dbReference>
<organism evidence="4 5">
    <name type="scientific">Bacteroides thetaiotaomicron</name>
    <dbReference type="NCBI Taxonomy" id="818"/>
    <lineage>
        <taxon>Bacteria</taxon>
        <taxon>Pseudomonadati</taxon>
        <taxon>Bacteroidota</taxon>
        <taxon>Bacteroidia</taxon>
        <taxon>Bacteroidales</taxon>
        <taxon>Bacteroidaceae</taxon>
        <taxon>Bacteroides</taxon>
    </lineage>
</organism>
<dbReference type="PROSITE" id="PS51257">
    <property type="entry name" value="PROKAR_LIPOPROTEIN"/>
    <property type="match status" value="1"/>
</dbReference>
<dbReference type="GO" id="GO:0016829">
    <property type="term" value="F:lyase activity"/>
    <property type="evidence" value="ECO:0007669"/>
    <property type="project" value="UniProtKB-KW"/>
</dbReference>
<dbReference type="AlphaFoldDB" id="A0A174PBB5"/>
<dbReference type="InterPro" id="IPR008397">
    <property type="entry name" value="Alginate_lyase_dom"/>
</dbReference>
<dbReference type="SUPFAM" id="SSF48230">
    <property type="entry name" value="Chondroitin AC/alginate lyase"/>
    <property type="match status" value="1"/>
</dbReference>
<name>A0A174PBB5_BACT4</name>
<accession>A0A174PBB5</accession>
<gene>
    <name evidence="4" type="ORF">ERS852557_00994</name>
</gene>
<keyword evidence="1" id="KW-0732">Signal</keyword>
<sequence length="401" mass="45594">MKKNFILICILLIGSTFGSSCSEIEDGVNRMDEWEDDKIEVDYPAKFVHPGIMHTTGDIERWREIVANKEQPAYGCYEIFVADARSKSDYVMQGPYKEIYRGNDNGNRPNIQGKYESDFNAAYQNSVMYAVTKEEAHAKKATEILVAYANTLEAIVAGDQPLLAGIMGVKFMYAAEMMRYLYPQGMTDDNFDKVCTMFKKIFVPVLDEFIATPAYSNGNWGASVGMSYVAAAVLLNDMDMYKKGVDFYLNGNDNGTIKNYVDGDTGQCQESGRDQAHTQLGLACLSVTCEIAYKQGTDLYEVLDNRLRKGFEYTSMYNIGHDDVPFKTWTDITGKYCSWTKISADGRGQFRPVFEMVYNHYVNRKGLNMVYTKEVLDKIRPEGYYYEHFGFGTFLFSDKKK</sequence>
<dbReference type="GO" id="GO:0042597">
    <property type="term" value="C:periplasmic space"/>
    <property type="evidence" value="ECO:0007669"/>
    <property type="project" value="InterPro"/>
</dbReference>
<feature type="domain" description="Alginate lyase" evidence="3">
    <location>
        <begin position="83"/>
        <end position="315"/>
    </location>
</feature>
<evidence type="ECO:0000259" key="3">
    <source>
        <dbReference type="Pfam" id="PF05426"/>
    </source>
</evidence>
<evidence type="ECO:0000256" key="2">
    <source>
        <dbReference type="ARBA" id="ARBA00023239"/>
    </source>
</evidence>
<dbReference type="Proteomes" id="UP000095541">
    <property type="component" value="Unassembled WGS sequence"/>
</dbReference>
<evidence type="ECO:0000313" key="5">
    <source>
        <dbReference type="Proteomes" id="UP000095541"/>
    </source>
</evidence>
<dbReference type="EMBL" id="CZBI01000001">
    <property type="protein sequence ID" value="CUP55369.1"/>
    <property type="molecule type" value="Genomic_DNA"/>
</dbReference>
<proteinExistence type="predicted"/>